<evidence type="ECO:0000256" key="2">
    <source>
        <dbReference type="ARBA" id="ARBA00022737"/>
    </source>
</evidence>
<evidence type="ECO:0000259" key="4">
    <source>
        <dbReference type="Pfam" id="PF14432"/>
    </source>
</evidence>
<dbReference type="InterPro" id="IPR046848">
    <property type="entry name" value="E_motif"/>
</dbReference>
<dbReference type="Pfam" id="PF14432">
    <property type="entry name" value="DYW_deaminase"/>
    <property type="match status" value="1"/>
</dbReference>
<protein>
    <recommendedName>
        <fullName evidence="4">DYW domain-containing protein</fullName>
    </recommendedName>
</protein>
<feature type="domain" description="DYW" evidence="4">
    <location>
        <begin position="518"/>
        <end position="610"/>
    </location>
</feature>
<evidence type="ECO:0000256" key="3">
    <source>
        <dbReference type="PROSITE-ProRule" id="PRU00708"/>
    </source>
</evidence>
<gene>
    <name evidence="5" type="ORF">JRO89_XS03G0047300</name>
</gene>
<dbReference type="Pfam" id="PF13041">
    <property type="entry name" value="PPR_2"/>
    <property type="match status" value="1"/>
</dbReference>
<evidence type="ECO:0000313" key="5">
    <source>
        <dbReference type="EMBL" id="KAH7572989.1"/>
    </source>
</evidence>
<organism evidence="5 6">
    <name type="scientific">Xanthoceras sorbifolium</name>
    <dbReference type="NCBI Taxonomy" id="99658"/>
    <lineage>
        <taxon>Eukaryota</taxon>
        <taxon>Viridiplantae</taxon>
        <taxon>Streptophyta</taxon>
        <taxon>Embryophyta</taxon>
        <taxon>Tracheophyta</taxon>
        <taxon>Spermatophyta</taxon>
        <taxon>Magnoliopsida</taxon>
        <taxon>eudicotyledons</taxon>
        <taxon>Gunneridae</taxon>
        <taxon>Pentapetalae</taxon>
        <taxon>rosids</taxon>
        <taxon>malvids</taxon>
        <taxon>Sapindales</taxon>
        <taxon>Sapindaceae</taxon>
        <taxon>Xanthoceroideae</taxon>
        <taxon>Xanthoceras</taxon>
    </lineage>
</organism>
<comment type="caution">
    <text evidence="5">The sequence shown here is derived from an EMBL/GenBank/DDBJ whole genome shotgun (WGS) entry which is preliminary data.</text>
</comment>
<dbReference type="Gene3D" id="1.25.40.10">
    <property type="entry name" value="Tetratricopeptide repeat domain"/>
    <property type="match status" value="4"/>
</dbReference>
<dbReference type="PROSITE" id="PS51375">
    <property type="entry name" value="PPR"/>
    <property type="match status" value="3"/>
</dbReference>
<sequence>MPISHVLRQLQVCIKHQTPSTAEKLHSIIIKLGLNQCGPLPNTLVDVYGKCGLFHHARQLFEEMPHRDHISWASILTAFNKASLPNLTLSFFPAMFTVDQLQPDHFVFATLIKACAALGSTMLGKQVHARFVLSPFSDDDVVKSSLVYMYAKCGLPDNARAVFNSIKLKNTVSWTAMLSGYARSGRKNEAMEMFKSAPVRNLFVWTALISGLVQSGNGIDAFYMFISMRREGVDIVDPLVLSSIVGACANLAVLELGKQIHGFLIVLGYESCLFISNALVDMYAKCSDIIAAKDIFGRMKTKDVVSWTSIIVGAAQHGQAEEALMLYDDMVTAGVKPNEVTFIGLIYACSHVGLVCKGRKLFKTMTADYGIRPSLQHYTCLLDLLGRSGHLDEAENLIKEMPYKPDEPTWAALLSACKHHGNTQMAIRFADHLVSLKIEDPSTYILLSNAYAKAAMWEQVSEVRKLMVEMEVKKEPGYSCIDIGKESQLFYAGETSHPLKNEMLGLLKELDEEMRRRGYVPNTSYVLHDMEQQEKEKQLFWHSERLAVAYGLLKSVPGTVIRIVKNLRVCGDCHTVLKLVSSIVKREIIVRDANRYHHFKDGKCSCNDFW</sequence>
<reference evidence="5 6" key="1">
    <citation type="submission" date="2021-02" db="EMBL/GenBank/DDBJ databases">
        <title>Plant Genome Project.</title>
        <authorList>
            <person name="Zhang R.-G."/>
        </authorList>
    </citation>
    <scope>NUCLEOTIDE SEQUENCE [LARGE SCALE GENOMIC DNA]</scope>
    <source>
        <tissue evidence="5">Leaves</tissue>
    </source>
</reference>
<evidence type="ECO:0000256" key="1">
    <source>
        <dbReference type="ARBA" id="ARBA00006643"/>
    </source>
</evidence>
<dbReference type="InterPro" id="IPR011990">
    <property type="entry name" value="TPR-like_helical_dom_sf"/>
</dbReference>
<evidence type="ECO:0000313" key="6">
    <source>
        <dbReference type="Proteomes" id="UP000827721"/>
    </source>
</evidence>
<dbReference type="NCBIfam" id="TIGR00756">
    <property type="entry name" value="PPR"/>
    <property type="match status" value="5"/>
</dbReference>
<accession>A0ABQ8I8M4</accession>
<dbReference type="Proteomes" id="UP000827721">
    <property type="component" value="Unassembled WGS sequence"/>
</dbReference>
<comment type="similarity">
    <text evidence="1">Belongs to the PPR family. PCMP-H subfamily.</text>
</comment>
<dbReference type="InterPro" id="IPR046960">
    <property type="entry name" value="PPR_At4g14850-like_plant"/>
</dbReference>
<dbReference type="InterPro" id="IPR002885">
    <property type="entry name" value="PPR_rpt"/>
</dbReference>
<keyword evidence="2" id="KW-0677">Repeat</keyword>
<dbReference type="EMBL" id="JAFEMO010000003">
    <property type="protein sequence ID" value="KAH7572989.1"/>
    <property type="molecule type" value="Genomic_DNA"/>
</dbReference>
<dbReference type="PANTHER" id="PTHR47926:SF495">
    <property type="entry name" value="DYW DOMAIN-CONTAINING PROTEIN"/>
    <property type="match status" value="1"/>
</dbReference>
<name>A0ABQ8I8M4_9ROSI</name>
<proteinExistence type="inferred from homology"/>
<feature type="repeat" description="PPR" evidence="3">
    <location>
        <begin position="170"/>
        <end position="204"/>
    </location>
</feature>
<feature type="repeat" description="PPR" evidence="3">
    <location>
        <begin position="303"/>
        <end position="337"/>
    </location>
</feature>
<dbReference type="PANTHER" id="PTHR47926">
    <property type="entry name" value="PENTATRICOPEPTIDE REPEAT-CONTAINING PROTEIN"/>
    <property type="match status" value="1"/>
</dbReference>
<dbReference type="InterPro" id="IPR032867">
    <property type="entry name" value="DYW_dom"/>
</dbReference>
<feature type="repeat" description="PPR" evidence="3">
    <location>
        <begin position="374"/>
        <end position="408"/>
    </location>
</feature>
<dbReference type="Pfam" id="PF20431">
    <property type="entry name" value="E_motif"/>
    <property type="match status" value="1"/>
</dbReference>
<dbReference type="Pfam" id="PF01535">
    <property type="entry name" value="PPR"/>
    <property type="match status" value="5"/>
</dbReference>
<keyword evidence="6" id="KW-1185">Reference proteome</keyword>